<protein>
    <submittedName>
        <fullName evidence="5">RND family efflux transporter MFP subunit</fullName>
    </submittedName>
</protein>
<evidence type="ECO:0000256" key="1">
    <source>
        <dbReference type="ARBA" id="ARBA00009477"/>
    </source>
</evidence>
<dbReference type="Proteomes" id="UP000518288">
    <property type="component" value="Unassembled WGS sequence"/>
</dbReference>
<dbReference type="PANTHER" id="PTHR30469:SF15">
    <property type="entry name" value="HLYD FAMILY OF SECRETION PROTEINS"/>
    <property type="match status" value="1"/>
</dbReference>
<name>A0A7Y9UA54_9BURK</name>
<accession>A0A7Y9UA54</accession>
<dbReference type="GO" id="GO:0015562">
    <property type="term" value="F:efflux transmembrane transporter activity"/>
    <property type="evidence" value="ECO:0007669"/>
    <property type="project" value="TreeGrafter"/>
</dbReference>
<dbReference type="InterPro" id="IPR058625">
    <property type="entry name" value="MdtA-like_BSH"/>
</dbReference>
<organism evidence="5 6">
    <name type="scientific">Sphaerotilus montanus</name>
    <dbReference type="NCBI Taxonomy" id="522889"/>
    <lineage>
        <taxon>Bacteria</taxon>
        <taxon>Pseudomonadati</taxon>
        <taxon>Pseudomonadota</taxon>
        <taxon>Betaproteobacteria</taxon>
        <taxon>Burkholderiales</taxon>
        <taxon>Sphaerotilaceae</taxon>
        <taxon>Sphaerotilus</taxon>
    </lineage>
</organism>
<dbReference type="AlphaFoldDB" id="A0A7Y9UA54"/>
<feature type="domain" description="CusB-like beta-barrel" evidence="4">
    <location>
        <begin position="226"/>
        <end position="296"/>
    </location>
</feature>
<evidence type="ECO:0000256" key="2">
    <source>
        <dbReference type="SAM" id="Coils"/>
    </source>
</evidence>
<dbReference type="Gene3D" id="2.40.50.100">
    <property type="match status" value="1"/>
</dbReference>
<gene>
    <name evidence="5" type="ORF">BDD16_000080</name>
</gene>
<reference evidence="5 6" key="1">
    <citation type="submission" date="2020-07" db="EMBL/GenBank/DDBJ databases">
        <title>Genomic Encyclopedia of Archaeal and Bacterial Type Strains, Phase II (KMG-II): from individual species to whole genera.</title>
        <authorList>
            <person name="Goeker M."/>
        </authorList>
    </citation>
    <scope>NUCLEOTIDE SEQUENCE [LARGE SCALE GENOMIC DNA]</scope>
    <source>
        <strain evidence="5 6">DSM 21226</strain>
    </source>
</reference>
<feature type="domain" description="Multidrug resistance protein MdtA-like barrel-sandwich hybrid" evidence="3">
    <location>
        <begin position="79"/>
        <end position="210"/>
    </location>
</feature>
<evidence type="ECO:0000259" key="3">
    <source>
        <dbReference type="Pfam" id="PF25917"/>
    </source>
</evidence>
<dbReference type="Gene3D" id="2.40.420.20">
    <property type="match status" value="1"/>
</dbReference>
<dbReference type="EMBL" id="JACCFH010000001">
    <property type="protein sequence ID" value="NYG31094.1"/>
    <property type="molecule type" value="Genomic_DNA"/>
</dbReference>
<sequence>MNRSVKFALAVLVLGALALGFRLVQGRRSDAPTAPPATSAAASAPVPALDLRDGDLVMAQMADLSRTQALSGSVRAVSTAIVKAKVAGELRHLGPREGDSVRAGQVVGDIDTTEFELRVKQAVQQAEAARAQVDIARRQLDNNRALVAQGFISATALDTSVANHAAAQASLQAALATADLARKAQADTVLKSPISGTVSQRLAQPGERVAVDARVLEVVDLSRLELEAALPAADAGTLRAGATAELRVEGLPDPVSAQVVRLNPATQAGTRAVLVYLSLQPAPGLRVGLFARGTVALEQRRALSLPLSAVRLDDALPYVVVLDGSALRRRTVKTGARGLVDRIESVEITDGLRDGDRILRGSLGTVRDGTPARLVAAAH</sequence>
<keyword evidence="2" id="KW-0175">Coiled coil</keyword>
<dbReference type="SUPFAM" id="SSF111369">
    <property type="entry name" value="HlyD-like secretion proteins"/>
    <property type="match status" value="1"/>
</dbReference>
<keyword evidence="6" id="KW-1185">Reference proteome</keyword>
<dbReference type="GO" id="GO:1990281">
    <property type="term" value="C:efflux pump complex"/>
    <property type="evidence" value="ECO:0007669"/>
    <property type="project" value="TreeGrafter"/>
</dbReference>
<dbReference type="Pfam" id="PF25954">
    <property type="entry name" value="Beta-barrel_RND_2"/>
    <property type="match status" value="1"/>
</dbReference>
<dbReference type="NCBIfam" id="TIGR01730">
    <property type="entry name" value="RND_mfp"/>
    <property type="match status" value="1"/>
</dbReference>
<dbReference type="RefSeq" id="WP_179632024.1">
    <property type="nucleotide sequence ID" value="NZ_JACCFH010000001.1"/>
</dbReference>
<evidence type="ECO:0000313" key="5">
    <source>
        <dbReference type="EMBL" id="NYG31094.1"/>
    </source>
</evidence>
<comment type="caution">
    <text evidence="5">The sequence shown here is derived from an EMBL/GenBank/DDBJ whole genome shotgun (WGS) entry which is preliminary data.</text>
</comment>
<dbReference type="Pfam" id="PF25917">
    <property type="entry name" value="BSH_RND"/>
    <property type="match status" value="1"/>
</dbReference>
<dbReference type="InterPro" id="IPR006143">
    <property type="entry name" value="RND_pump_MFP"/>
</dbReference>
<dbReference type="InterPro" id="IPR058792">
    <property type="entry name" value="Beta-barrel_RND_2"/>
</dbReference>
<feature type="coiled-coil region" evidence="2">
    <location>
        <begin position="119"/>
        <end position="146"/>
    </location>
</feature>
<dbReference type="PANTHER" id="PTHR30469">
    <property type="entry name" value="MULTIDRUG RESISTANCE PROTEIN MDTA"/>
    <property type="match status" value="1"/>
</dbReference>
<evidence type="ECO:0000259" key="4">
    <source>
        <dbReference type="Pfam" id="PF25954"/>
    </source>
</evidence>
<dbReference type="Gene3D" id="1.10.287.470">
    <property type="entry name" value="Helix hairpin bin"/>
    <property type="match status" value="1"/>
</dbReference>
<evidence type="ECO:0000313" key="6">
    <source>
        <dbReference type="Proteomes" id="UP000518288"/>
    </source>
</evidence>
<dbReference type="Gene3D" id="2.40.30.170">
    <property type="match status" value="1"/>
</dbReference>
<comment type="similarity">
    <text evidence="1">Belongs to the membrane fusion protein (MFP) (TC 8.A.1) family.</text>
</comment>
<proteinExistence type="inferred from homology"/>